<feature type="domain" description="AAA+ ATPase" evidence="2">
    <location>
        <begin position="442"/>
        <end position="566"/>
    </location>
</feature>
<dbReference type="SUPFAM" id="SSF52540">
    <property type="entry name" value="P-loop containing nucleoside triphosphate hydrolases"/>
    <property type="match status" value="1"/>
</dbReference>
<gene>
    <name evidence="3" type="ORF">MVEN_01879400</name>
</gene>
<dbReference type="PANTHER" id="PTHR46411">
    <property type="entry name" value="FAMILY ATPASE, PUTATIVE-RELATED"/>
    <property type="match status" value="1"/>
</dbReference>
<dbReference type="Pfam" id="PF22942">
    <property type="entry name" value="DUF7025"/>
    <property type="match status" value="1"/>
</dbReference>
<dbReference type="CDD" id="cd19481">
    <property type="entry name" value="RecA-like_protease"/>
    <property type="match status" value="1"/>
</dbReference>
<dbReference type="Proteomes" id="UP000620124">
    <property type="component" value="Unassembled WGS sequence"/>
</dbReference>
<feature type="transmembrane region" description="Helical" evidence="1">
    <location>
        <begin position="660"/>
        <end position="683"/>
    </location>
</feature>
<dbReference type="OrthoDB" id="10042665at2759"/>
<dbReference type="InterPro" id="IPR003959">
    <property type="entry name" value="ATPase_AAA_core"/>
</dbReference>
<comment type="caution">
    <text evidence="3">The sequence shown here is derived from an EMBL/GenBank/DDBJ whole genome shotgun (WGS) entry which is preliminary data.</text>
</comment>
<keyword evidence="3" id="KW-0378">Hydrolase</keyword>
<dbReference type="PANTHER" id="PTHR46411:SF3">
    <property type="entry name" value="AAA+ ATPASE DOMAIN-CONTAINING PROTEIN"/>
    <property type="match status" value="1"/>
</dbReference>
<evidence type="ECO:0000313" key="3">
    <source>
        <dbReference type="EMBL" id="KAF7341423.1"/>
    </source>
</evidence>
<dbReference type="GO" id="GO:0005524">
    <property type="term" value="F:ATP binding"/>
    <property type="evidence" value="ECO:0007669"/>
    <property type="project" value="InterPro"/>
</dbReference>
<keyword evidence="1" id="KW-1133">Transmembrane helix</keyword>
<dbReference type="AlphaFoldDB" id="A0A8H6XHQ7"/>
<protein>
    <submittedName>
        <fullName evidence="3">p-loop containing nucleoside triphosphate hydrolase protein</fullName>
    </submittedName>
</protein>
<dbReference type="InterPro" id="IPR027417">
    <property type="entry name" value="P-loop_NTPase"/>
</dbReference>
<keyword evidence="1" id="KW-0472">Membrane</keyword>
<accession>A0A8H6XHQ7</accession>
<evidence type="ECO:0000313" key="4">
    <source>
        <dbReference type="Proteomes" id="UP000620124"/>
    </source>
</evidence>
<dbReference type="GO" id="GO:0016887">
    <property type="term" value="F:ATP hydrolysis activity"/>
    <property type="evidence" value="ECO:0007669"/>
    <property type="project" value="InterPro"/>
</dbReference>
<name>A0A8H6XHQ7_9AGAR</name>
<dbReference type="Pfam" id="PF00004">
    <property type="entry name" value="AAA"/>
    <property type="match status" value="1"/>
</dbReference>
<organism evidence="3 4">
    <name type="scientific">Mycena venus</name>
    <dbReference type="NCBI Taxonomy" id="2733690"/>
    <lineage>
        <taxon>Eukaryota</taxon>
        <taxon>Fungi</taxon>
        <taxon>Dikarya</taxon>
        <taxon>Basidiomycota</taxon>
        <taxon>Agaricomycotina</taxon>
        <taxon>Agaricomycetes</taxon>
        <taxon>Agaricomycetidae</taxon>
        <taxon>Agaricales</taxon>
        <taxon>Marasmiineae</taxon>
        <taxon>Mycenaceae</taxon>
        <taxon>Mycena</taxon>
    </lineage>
</organism>
<dbReference type="InterPro" id="IPR003593">
    <property type="entry name" value="AAA+_ATPase"/>
</dbReference>
<keyword evidence="4" id="KW-1185">Reference proteome</keyword>
<proteinExistence type="predicted"/>
<sequence length="698" mass="79031">MKEDEPQTPVPLGSLLQVRYIEKIWDAENKRWLIQDDDEKSAGPEANNENKYDEWAGYALLVRRKILPVESGDDIETTRLLIRSDPLRNALREVLGELQGIIWTRDILKFDPHLLLGFLPKIRDALSTLSSNQPLDSEGTAKKEHLTFLIEFLESEYTATLQKVDELLPDETITFSLLWAIFVPGEVIFCPCEITRAPRAFRLLEIRDLYNCGWPGSRKWTLSCEHVEAADNPSSTGQQFGHAAKQIIIENFDGVKRIRELVAFPLKYHSQAMALKEKLTLRGREWAKLYGKHHKEYRGLAYTGKIPVWVDGRIMIDRRTMARAEPEYIRPMPQKDLQGELWNISLNENSASVEQLHPLEGEVLTDDEALLATPIVYGYSLTEKHWFEFDVECVSDIEWDDECLNNLAVDADRKLLITSLVKSHANQRKKQTVDDFVAGKGLGLIVNLFGPPGVGKTLTVEATSEHLRRPLFVLSAGDMGTTPSELEQTLFKAFSLAPSWDAIVLMDEADVFLETRATADIERNAMVAVFLRQLEYFQGVLFLTTNRVKQFDPAFQSRIHLSLQYDNLSCPEKEKLWRAFLEKTETAGLGQCHLSARQIRRLASRELNGRQIKNVVKLSAALASEEGKTLSYAHLVRTLGVTDDWGHKRANWALSSKGTLWMGIGAIVLAVTAYALALSGGSLHSSGDWRLWRSGKYL</sequence>
<reference evidence="3" key="1">
    <citation type="submission" date="2020-05" db="EMBL/GenBank/DDBJ databases">
        <title>Mycena genomes resolve the evolution of fungal bioluminescence.</title>
        <authorList>
            <person name="Tsai I.J."/>
        </authorList>
    </citation>
    <scope>NUCLEOTIDE SEQUENCE</scope>
    <source>
        <strain evidence="3">CCC161011</strain>
    </source>
</reference>
<dbReference type="Gene3D" id="3.40.50.300">
    <property type="entry name" value="P-loop containing nucleotide triphosphate hydrolases"/>
    <property type="match status" value="1"/>
</dbReference>
<evidence type="ECO:0000256" key="1">
    <source>
        <dbReference type="SAM" id="Phobius"/>
    </source>
</evidence>
<dbReference type="EMBL" id="JACAZI010000018">
    <property type="protein sequence ID" value="KAF7341423.1"/>
    <property type="molecule type" value="Genomic_DNA"/>
</dbReference>
<evidence type="ECO:0000259" key="2">
    <source>
        <dbReference type="SMART" id="SM00382"/>
    </source>
</evidence>
<dbReference type="SMART" id="SM00382">
    <property type="entry name" value="AAA"/>
    <property type="match status" value="1"/>
</dbReference>
<keyword evidence="1" id="KW-0812">Transmembrane</keyword>
<dbReference type="InterPro" id="IPR054289">
    <property type="entry name" value="DUF7025"/>
</dbReference>